<dbReference type="Gene3D" id="3.40.190.10">
    <property type="entry name" value="Periplasmic binding protein-like II"/>
    <property type="match status" value="2"/>
</dbReference>
<keyword evidence="1" id="KW-0732">Signal</keyword>
<dbReference type="EMBL" id="JRLY01000012">
    <property type="protein sequence ID" value="KGO92037.1"/>
    <property type="molecule type" value="Genomic_DNA"/>
</dbReference>
<dbReference type="PANTHER" id="PTHR30570:SF1">
    <property type="entry name" value="PHOSPHATE-BINDING PROTEIN PSTS"/>
    <property type="match status" value="1"/>
</dbReference>
<dbReference type="STRING" id="1121898.GCA_000422725_03384"/>
<evidence type="ECO:0000313" key="3">
    <source>
        <dbReference type="EMBL" id="KGO92037.1"/>
    </source>
</evidence>
<dbReference type="InterPro" id="IPR050811">
    <property type="entry name" value="Phosphate_ABC_transporter"/>
</dbReference>
<evidence type="ECO:0000313" key="4">
    <source>
        <dbReference type="Proteomes" id="UP000030111"/>
    </source>
</evidence>
<protein>
    <recommendedName>
        <fullName evidence="2">PBP domain-containing protein</fullName>
    </recommendedName>
</protein>
<dbReference type="Proteomes" id="UP000030111">
    <property type="component" value="Unassembled WGS sequence"/>
</dbReference>
<feature type="domain" description="PBP" evidence="2">
    <location>
        <begin position="35"/>
        <end position="283"/>
    </location>
</feature>
<evidence type="ECO:0000256" key="1">
    <source>
        <dbReference type="ARBA" id="ARBA00022729"/>
    </source>
</evidence>
<dbReference type="PANTHER" id="PTHR30570">
    <property type="entry name" value="PERIPLASMIC PHOSPHATE BINDING COMPONENT OF PHOSPHATE ABC TRANSPORTER"/>
    <property type="match status" value="1"/>
</dbReference>
<accession>A0A0A2MH96</accession>
<comment type="caution">
    <text evidence="3">The sequence shown here is derived from an EMBL/GenBank/DDBJ whole genome shotgun (WGS) entry which is preliminary data.</text>
</comment>
<evidence type="ECO:0000259" key="2">
    <source>
        <dbReference type="Pfam" id="PF12849"/>
    </source>
</evidence>
<sequence>MKNSFSITLGVVVTSAIMFSCKQEVSGSGDAAPVETMTSGNLTLYVDTTAQPIIEDALAVFHSIYPKARIKQVNRAESEVVNALIKDSANVAVLARPLTTQEEAHFTKQGITPRVTFFATDALALITNKKSTDTVVNLQEVYKVLQGKPSATVKKLIFDNSNSGTVQLLLKQAGVTKIATTDVYSLKDTEAVLKYVHENPGSIGIIGVNWLVQPPLGWEKYVENVRVLGVDNVKIDKSSKKYYKPSQSNIAAGLYPITRKLYVLNYQGKNGLGIGFETYLTAESGQRLILKSGLVPATMPTREIEVRSEL</sequence>
<proteinExistence type="predicted"/>
<dbReference type="SUPFAM" id="SSF53850">
    <property type="entry name" value="Periplasmic binding protein-like II"/>
    <property type="match status" value="1"/>
</dbReference>
<dbReference type="PROSITE" id="PS51257">
    <property type="entry name" value="PROKAR_LIPOPROTEIN"/>
    <property type="match status" value="1"/>
</dbReference>
<dbReference type="RefSeq" id="WP_026991354.1">
    <property type="nucleotide sequence ID" value="NZ_AUGP01000028.1"/>
</dbReference>
<dbReference type="InterPro" id="IPR024370">
    <property type="entry name" value="PBP_domain"/>
</dbReference>
<name>A0A0A2MH96_9FLAO</name>
<reference evidence="3 4" key="1">
    <citation type="submission" date="2013-09" db="EMBL/GenBank/DDBJ databases">
        <authorList>
            <person name="Zeng Z."/>
            <person name="Chen C."/>
        </authorList>
    </citation>
    <scope>NUCLEOTIDE SEQUENCE [LARGE SCALE GENOMIC DNA]</scope>
    <source>
        <strain evidence="3 4">WB 4.1-42</strain>
    </source>
</reference>
<gene>
    <name evidence="3" type="ORF">Q766_14170</name>
</gene>
<dbReference type="AlphaFoldDB" id="A0A0A2MH96"/>
<keyword evidence="4" id="KW-1185">Reference proteome</keyword>
<dbReference type="OrthoDB" id="1450880at2"/>
<dbReference type="eggNOG" id="COG0226">
    <property type="taxonomic scope" value="Bacteria"/>
</dbReference>
<dbReference type="Pfam" id="PF12849">
    <property type="entry name" value="PBP_like_2"/>
    <property type="match status" value="1"/>
</dbReference>
<organism evidence="3 4">
    <name type="scientific">Flavobacterium subsaxonicum WB 4.1-42 = DSM 21790</name>
    <dbReference type="NCBI Taxonomy" id="1121898"/>
    <lineage>
        <taxon>Bacteria</taxon>
        <taxon>Pseudomonadati</taxon>
        <taxon>Bacteroidota</taxon>
        <taxon>Flavobacteriia</taxon>
        <taxon>Flavobacteriales</taxon>
        <taxon>Flavobacteriaceae</taxon>
        <taxon>Flavobacterium</taxon>
    </lineage>
</organism>